<reference evidence="1 2" key="1">
    <citation type="submission" date="2018-08" db="EMBL/GenBank/DDBJ databases">
        <title>A genome reference for cultivated species of the human gut microbiota.</title>
        <authorList>
            <person name="Zou Y."/>
            <person name="Xue W."/>
            <person name="Luo G."/>
        </authorList>
    </citation>
    <scope>NUCLEOTIDE SEQUENCE [LARGE SCALE GENOMIC DNA]</scope>
    <source>
        <strain evidence="1 2">OF01-1</strain>
    </source>
</reference>
<evidence type="ECO:0000313" key="2">
    <source>
        <dbReference type="Proteomes" id="UP000284614"/>
    </source>
</evidence>
<organism evidence="1 2">
    <name type="scientific">Bacteroides fragilis</name>
    <dbReference type="NCBI Taxonomy" id="817"/>
    <lineage>
        <taxon>Bacteria</taxon>
        <taxon>Pseudomonadati</taxon>
        <taxon>Bacteroidota</taxon>
        <taxon>Bacteroidia</taxon>
        <taxon>Bacteroidales</taxon>
        <taxon>Bacteroidaceae</taxon>
        <taxon>Bacteroides</taxon>
    </lineage>
</organism>
<gene>
    <name evidence="1" type="ORF">DXA27_22265</name>
</gene>
<evidence type="ECO:0000313" key="1">
    <source>
        <dbReference type="EMBL" id="RGY64263.1"/>
    </source>
</evidence>
<sequence length="86" mass="10194">MSEEAAKWVKVFGDTFFEALYKIYNWNWDKTNRRLGVVGTWINDIVHERIPPLILAELRKNNPKNDNGNRNYKYHQSLTMEIGPLN</sequence>
<dbReference type="RefSeq" id="WP_005819490.1">
    <property type="nucleotide sequence ID" value="NZ_CP131534.1"/>
</dbReference>
<accession>A0A413JSD3</accession>
<dbReference type="Pfam" id="PF10546">
    <property type="entry name" value="P63C"/>
    <property type="match status" value="1"/>
</dbReference>
<dbReference type="Proteomes" id="UP000284614">
    <property type="component" value="Unassembled WGS sequence"/>
</dbReference>
<name>A0A413JSD3_BACFG</name>
<dbReference type="EMBL" id="QSDG01000033">
    <property type="protein sequence ID" value="RGY64263.1"/>
    <property type="molecule type" value="Genomic_DNA"/>
</dbReference>
<dbReference type="InterPro" id="IPR018874">
    <property type="entry name" value="Phage_Mx8_p63_C"/>
</dbReference>
<dbReference type="AlphaFoldDB" id="A0A413JSD3"/>
<proteinExistence type="predicted"/>
<comment type="caution">
    <text evidence="1">The sequence shown here is derived from an EMBL/GenBank/DDBJ whole genome shotgun (WGS) entry which is preliminary data.</text>
</comment>
<protein>
    <submittedName>
        <fullName evidence="1">Uncharacterized protein</fullName>
    </submittedName>
</protein>